<organism evidence="2 3">
    <name type="scientific">Mycolicibacterium insubricum</name>
    <dbReference type="NCBI Taxonomy" id="444597"/>
    <lineage>
        <taxon>Bacteria</taxon>
        <taxon>Bacillati</taxon>
        <taxon>Actinomycetota</taxon>
        <taxon>Actinomycetes</taxon>
        <taxon>Mycobacteriales</taxon>
        <taxon>Mycobacteriaceae</taxon>
        <taxon>Mycolicibacterium</taxon>
    </lineage>
</organism>
<name>A0A1X0DEV7_9MYCO</name>
<feature type="compositionally biased region" description="Low complexity" evidence="1">
    <location>
        <begin position="462"/>
        <end position="500"/>
    </location>
</feature>
<sequence length="678" mass="67281">MDVMLGVAVDGDRGQIAMLDAGPGHAVIDEAVVLLGEQSVDELIARLVATDRSLGDDGHRLVSTRVCCEDPDVAAAISGGLTTAGLANVAAVSASEAVSGAMPVHGETAALSLGTGSLAQEVALTGASESLLSAEASAATGMAPAVDVMATGVAPVVDSGATSMAPAMDSDATSMAPATGDETMVVPAGTDPLLNTERQQLAYSLDPDLEPAGEATAYGPAAAAEAGYVDTGYGDYDDYGYEDGYEEEPEQRDRRPLLIGSTVAAFMIVGFATLAVSVAVSIKPTSSSQALRLQDDAVPGKYFPVAPGQGVQPDGNAWTMIEEAPATGAAVGTPAVRTFQPLALGPSTQTAAQTAAQTVRVYPDGAMTVGGAPVPAVTPAVPTPGTNVGVGAIGAVPGVIVPQAPLLTSLIIGNVLREAVQLGPMNPNNYNTPPGWNTKPKPGDQFNVDPSGSSGASTPGVSSPENKPESSVSSPSSPGESPESSPASPSASSEASPTPSTRASESETTPSTRASESSTKQSEPESTANSTPKASESVPSSASRSAEQSPAESPVQSPVQSPVHESPAVESPAESPAVQSPAVQSPAAASPVEQAPASVEQAPVVHSPVQQAPVQQQQQAPVQQSVQEAPAEAPSRSGRSPSVSLPTTESSGGGIFGGGSGSGGYGRGGGIFGGGSGN</sequence>
<feature type="compositionally biased region" description="Gly residues" evidence="1">
    <location>
        <begin position="651"/>
        <end position="678"/>
    </location>
</feature>
<feature type="compositionally biased region" description="Polar residues" evidence="1">
    <location>
        <begin position="448"/>
        <end position="461"/>
    </location>
</feature>
<evidence type="ECO:0000313" key="3">
    <source>
        <dbReference type="Proteomes" id="UP000192801"/>
    </source>
</evidence>
<proteinExistence type="predicted"/>
<dbReference type="STRING" id="444597.BST26_09450"/>
<dbReference type="RefSeq" id="WP_083030522.1">
    <property type="nucleotide sequence ID" value="NZ_AP022618.1"/>
</dbReference>
<keyword evidence="3" id="KW-1185">Reference proteome</keyword>
<gene>
    <name evidence="2" type="ORF">BST26_09450</name>
</gene>
<protein>
    <submittedName>
        <fullName evidence="2">Uncharacterized protein</fullName>
    </submittedName>
</protein>
<feature type="compositionally biased region" description="Low complexity" evidence="1">
    <location>
        <begin position="534"/>
        <end position="554"/>
    </location>
</feature>
<evidence type="ECO:0000256" key="1">
    <source>
        <dbReference type="SAM" id="MobiDB-lite"/>
    </source>
</evidence>
<comment type="caution">
    <text evidence="2">The sequence shown here is derived from an EMBL/GenBank/DDBJ whole genome shotgun (WGS) entry which is preliminary data.</text>
</comment>
<dbReference type="EMBL" id="MVHS01000017">
    <property type="protein sequence ID" value="ORA70905.1"/>
    <property type="molecule type" value="Genomic_DNA"/>
</dbReference>
<reference evidence="2 3" key="1">
    <citation type="submission" date="2016-12" db="EMBL/GenBank/DDBJ databases">
        <title>The new phylogeny of genus Mycobacterium.</title>
        <authorList>
            <person name="Tortoli E."/>
            <person name="Trovato A."/>
            <person name="Cirillo D.M."/>
        </authorList>
    </citation>
    <scope>NUCLEOTIDE SEQUENCE [LARGE SCALE GENOMIC DNA]</scope>
    <source>
        <strain evidence="2 3">DSM 45130</strain>
    </source>
</reference>
<feature type="region of interest" description="Disordered" evidence="1">
    <location>
        <begin position="426"/>
        <end position="678"/>
    </location>
</feature>
<accession>A0A1X0DEV7</accession>
<feature type="compositionally biased region" description="Low complexity" evidence="1">
    <location>
        <begin position="601"/>
        <end position="631"/>
    </location>
</feature>
<feature type="compositionally biased region" description="Low complexity" evidence="1">
    <location>
        <begin position="575"/>
        <end position="592"/>
    </location>
</feature>
<feature type="compositionally biased region" description="Polar residues" evidence="1">
    <location>
        <begin position="426"/>
        <end position="435"/>
    </location>
</feature>
<feature type="compositionally biased region" description="Polar residues" evidence="1">
    <location>
        <begin position="637"/>
        <end position="649"/>
    </location>
</feature>
<dbReference type="Proteomes" id="UP000192801">
    <property type="component" value="Unassembled WGS sequence"/>
</dbReference>
<dbReference type="OrthoDB" id="4619981at2"/>
<dbReference type="AlphaFoldDB" id="A0A1X0DEV7"/>
<evidence type="ECO:0000313" key="2">
    <source>
        <dbReference type="EMBL" id="ORA70905.1"/>
    </source>
</evidence>
<feature type="compositionally biased region" description="Polar residues" evidence="1">
    <location>
        <begin position="501"/>
        <end position="533"/>
    </location>
</feature>